<reference evidence="2" key="1">
    <citation type="submission" date="2018-01" db="EMBL/GenBank/DDBJ databases">
        <title>An insight into the sialome of Amazonian anophelines.</title>
        <authorList>
            <person name="Ribeiro J.M."/>
            <person name="Scarpassa V."/>
            <person name="Calvo E."/>
        </authorList>
    </citation>
    <scope>NUCLEOTIDE SEQUENCE</scope>
    <source>
        <tissue evidence="2">Salivary glands</tissue>
    </source>
</reference>
<feature type="signal peptide" evidence="1">
    <location>
        <begin position="1"/>
        <end position="24"/>
    </location>
</feature>
<organism evidence="2">
    <name type="scientific">Anopheles marajoara</name>
    <dbReference type="NCBI Taxonomy" id="58244"/>
    <lineage>
        <taxon>Eukaryota</taxon>
        <taxon>Metazoa</taxon>
        <taxon>Ecdysozoa</taxon>
        <taxon>Arthropoda</taxon>
        <taxon>Hexapoda</taxon>
        <taxon>Insecta</taxon>
        <taxon>Pterygota</taxon>
        <taxon>Neoptera</taxon>
        <taxon>Endopterygota</taxon>
        <taxon>Diptera</taxon>
        <taxon>Nematocera</taxon>
        <taxon>Culicoidea</taxon>
        <taxon>Culicidae</taxon>
        <taxon>Anophelinae</taxon>
        <taxon>Anopheles</taxon>
    </lineage>
</organism>
<protein>
    <submittedName>
        <fullName evidence="2">Putative secreted protein</fullName>
    </submittedName>
</protein>
<proteinExistence type="predicted"/>
<keyword evidence="1" id="KW-0732">Signal</keyword>
<sequence length="75" mass="8497">MSRTTKRLLRNCCILAIVCALCQSGSVDLIAPPIKHPLSGPQLWLSSLLLLLLPPRQGFRHYNTHDTAFWLSRTR</sequence>
<accession>A0A2M4CCV1</accession>
<evidence type="ECO:0000256" key="1">
    <source>
        <dbReference type="SAM" id="SignalP"/>
    </source>
</evidence>
<dbReference type="EMBL" id="GGFJ01014036">
    <property type="protein sequence ID" value="MBW63177.1"/>
    <property type="molecule type" value="Transcribed_RNA"/>
</dbReference>
<dbReference type="AlphaFoldDB" id="A0A2M4CCV1"/>
<feature type="chain" id="PRO_5014714424" evidence="1">
    <location>
        <begin position="25"/>
        <end position="75"/>
    </location>
</feature>
<name>A0A2M4CCV1_9DIPT</name>
<evidence type="ECO:0000313" key="2">
    <source>
        <dbReference type="EMBL" id="MBW63177.1"/>
    </source>
</evidence>